<protein>
    <submittedName>
        <fullName evidence="2">Uncharacterized protein</fullName>
    </submittedName>
</protein>
<evidence type="ECO:0000313" key="3">
    <source>
        <dbReference type="Proteomes" id="UP000002358"/>
    </source>
</evidence>
<dbReference type="KEGG" id="nvi:116416068"/>
<proteinExistence type="predicted"/>
<name>A0A7M7Q0A8_NASVI</name>
<feature type="compositionally biased region" description="Basic residues" evidence="1">
    <location>
        <begin position="320"/>
        <end position="339"/>
    </location>
</feature>
<evidence type="ECO:0000313" key="2">
    <source>
        <dbReference type="EnsemblMetazoa" id="XP_031778294"/>
    </source>
</evidence>
<dbReference type="RefSeq" id="XP_031778294.1">
    <property type="nucleotide sequence ID" value="XM_031922434.1"/>
</dbReference>
<feature type="region of interest" description="Disordered" evidence="1">
    <location>
        <begin position="96"/>
        <end position="255"/>
    </location>
</feature>
<reference evidence="2" key="1">
    <citation type="submission" date="2021-01" db="UniProtKB">
        <authorList>
            <consortium name="EnsemblMetazoa"/>
        </authorList>
    </citation>
    <scope>IDENTIFICATION</scope>
</reference>
<evidence type="ECO:0000256" key="1">
    <source>
        <dbReference type="SAM" id="MobiDB-lite"/>
    </source>
</evidence>
<dbReference type="InParanoid" id="A0A7M7Q0A8"/>
<feature type="compositionally biased region" description="Basic and acidic residues" evidence="1">
    <location>
        <begin position="109"/>
        <end position="124"/>
    </location>
</feature>
<dbReference type="GeneID" id="116416068"/>
<feature type="compositionally biased region" description="Pro residues" evidence="1">
    <location>
        <begin position="150"/>
        <end position="169"/>
    </location>
</feature>
<dbReference type="Proteomes" id="UP000002358">
    <property type="component" value="Unassembled WGS sequence"/>
</dbReference>
<accession>A0A7M7Q0A8</accession>
<feature type="compositionally biased region" description="Basic and acidic residues" evidence="1">
    <location>
        <begin position="347"/>
        <end position="358"/>
    </location>
</feature>
<feature type="compositionally biased region" description="Basic and acidic residues" evidence="1">
    <location>
        <begin position="177"/>
        <end position="188"/>
    </location>
</feature>
<dbReference type="AlphaFoldDB" id="A0A7M7Q0A8"/>
<organism evidence="2 3">
    <name type="scientific">Nasonia vitripennis</name>
    <name type="common">Parasitic wasp</name>
    <dbReference type="NCBI Taxonomy" id="7425"/>
    <lineage>
        <taxon>Eukaryota</taxon>
        <taxon>Metazoa</taxon>
        <taxon>Ecdysozoa</taxon>
        <taxon>Arthropoda</taxon>
        <taxon>Hexapoda</taxon>
        <taxon>Insecta</taxon>
        <taxon>Pterygota</taxon>
        <taxon>Neoptera</taxon>
        <taxon>Endopterygota</taxon>
        <taxon>Hymenoptera</taxon>
        <taxon>Apocrita</taxon>
        <taxon>Proctotrupomorpha</taxon>
        <taxon>Chalcidoidea</taxon>
        <taxon>Pteromalidae</taxon>
        <taxon>Pteromalinae</taxon>
        <taxon>Nasonia</taxon>
    </lineage>
</organism>
<feature type="compositionally biased region" description="Polar residues" evidence="1">
    <location>
        <begin position="234"/>
        <end position="249"/>
    </location>
</feature>
<keyword evidence="3" id="KW-1185">Reference proteome</keyword>
<dbReference type="EnsemblMetazoa" id="XM_031922434">
    <property type="protein sequence ID" value="XP_031778294"/>
    <property type="gene ID" value="LOC116416068"/>
</dbReference>
<feature type="region of interest" description="Disordered" evidence="1">
    <location>
        <begin position="311"/>
        <end position="380"/>
    </location>
</feature>
<sequence>MQRSAKMIDSAEMHSRFIAYATRNSVKLYTATTSVRKMEAVQVAEKVLLGALEQLKRAQLFVERAEERYWKEWAHSKLNHISVLSESEIVKGRVLQDGLARPPSPRAHAPSDARAEGDESRESDSPPNPPSHPSPRAHTTAEERAEGDSPPSPPSPPSLPSPLSPPSLPSPRVYAPSDERAEGDESRETASPLSPPSPRVQVRPLDVTEWDNNASPRARTLTAVSAEGNDSRETVNQLCPPSLTINSEQPAKKRNKHSVLQYQTREEEPKLKKAKIENRYILVPNQQRLFISTDVLIYWITWFWKSPANRGIEEGQPKTKINKTKSQKKDKKGKAKKTHNNTETEEEKERKREKDRIRKREQRRKLKEEAQNSRPRVPLQRLKITTKHPSSPQPPLFTSCTGCREDCWYQGIEHHTTNWILCVVCRTNWANGECVHRIPYECRICKLKRRS</sequence>